<proteinExistence type="predicted"/>
<dbReference type="AlphaFoldDB" id="Q6K9W8"/>
<organism evidence="3 4">
    <name type="scientific">Oryza sativa subsp. japonica</name>
    <name type="common">Rice</name>
    <dbReference type="NCBI Taxonomy" id="39947"/>
    <lineage>
        <taxon>Eukaryota</taxon>
        <taxon>Viridiplantae</taxon>
        <taxon>Streptophyta</taxon>
        <taxon>Embryophyta</taxon>
        <taxon>Tracheophyta</taxon>
        <taxon>Spermatophyta</taxon>
        <taxon>Magnoliopsida</taxon>
        <taxon>Liliopsida</taxon>
        <taxon>Poales</taxon>
        <taxon>Poaceae</taxon>
        <taxon>BOP clade</taxon>
        <taxon>Oryzoideae</taxon>
        <taxon>Oryzeae</taxon>
        <taxon>Oryzinae</taxon>
        <taxon>Oryza</taxon>
        <taxon>Oryza sativa</taxon>
    </lineage>
</organism>
<reference evidence="3" key="2">
    <citation type="submission" date="2001-08" db="EMBL/GenBank/DDBJ databases">
        <title>Oryza sativa nipponbare(GA3) genomic DNA, chromosome 2, BAC clone:OJ1136_C04.</title>
        <authorList>
            <person name="Sasaki T."/>
            <person name="Matsumoto T."/>
            <person name="Yamamoto K."/>
        </authorList>
    </citation>
    <scope>NUCLEOTIDE SEQUENCE</scope>
</reference>
<protein>
    <submittedName>
        <fullName evidence="3">Uncharacterized protein</fullName>
    </submittedName>
</protein>
<reference evidence="4" key="3">
    <citation type="journal article" date="2005" name="Nature">
        <title>The map-based sequence of the rice genome.</title>
        <authorList>
            <consortium name="International rice genome sequencing project (IRGSP)"/>
            <person name="Matsumoto T."/>
            <person name="Wu J."/>
            <person name="Kanamori H."/>
            <person name="Katayose Y."/>
            <person name="Fujisawa M."/>
            <person name="Namiki N."/>
            <person name="Mizuno H."/>
            <person name="Yamamoto K."/>
            <person name="Antonio B.A."/>
            <person name="Baba T."/>
            <person name="Sakata K."/>
            <person name="Nagamura Y."/>
            <person name="Aoki H."/>
            <person name="Arikawa K."/>
            <person name="Arita K."/>
            <person name="Bito T."/>
            <person name="Chiden Y."/>
            <person name="Fujitsuka N."/>
            <person name="Fukunaka R."/>
            <person name="Hamada M."/>
            <person name="Harada C."/>
            <person name="Hayashi A."/>
            <person name="Hijishita S."/>
            <person name="Honda M."/>
            <person name="Hosokawa S."/>
            <person name="Ichikawa Y."/>
            <person name="Idonuma A."/>
            <person name="Iijima M."/>
            <person name="Ikeda M."/>
            <person name="Ikeno M."/>
            <person name="Ito K."/>
            <person name="Ito S."/>
            <person name="Ito T."/>
            <person name="Ito Y."/>
            <person name="Ito Y."/>
            <person name="Iwabuchi A."/>
            <person name="Kamiya K."/>
            <person name="Karasawa W."/>
            <person name="Kurita K."/>
            <person name="Katagiri S."/>
            <person name="Kikuta A."/>
            <person name="Kobayashi H."/>
            <person name="Kobayashi N."/>
            <person name="Machita K."/>
            <person name="Maehara T."/>
            <person name="Masukawa M."/>
            <person name="Mizubayashi T."/>
            <person name="Mukai Y."/>
            <person name="Nagasaki H."/>
            <person name="Nagata Y."/>
            <person name="Naito S."/>
            <person name="Nakashima M."/>
            <person name="Nakama Y."/>
            <person name="Nakamichi Y."/>
            <person name="Nakamura M."/>
            <person name="Meguro A."/>
            <person name="Negishi M."/>
            <person name="Ohta I."/>
            <person name="Ohta T."/>
            <person name="Okamoto M."/>
            <person name="Ono N."/>
            <person name="Saji S."/>
            <person name="Sakaguchi M."/>
            <person name="Sakai K."/>
            <person name="Shibata M."/>
            <person name="Shimokawa T."/>
            <person name="Song J."/>
            <person name="Takazaki Y."/>
            <person name="Terasawa K."/>
            <person name="Tsugane M."/>
            <person name="Tsuji K."/>
            <person name="Ueda S."/>
            <person name="Waki K."/>
            <person name="Yamagata H."/>
            <person name="Yamamoto M."/>
            <person name="Yamamoto S."/>
            <person name="Yamane H."/>
            <person name="Yoshiki S."/>
            <person name="Yoshihara R."/>
            <person name="Yukawa K."/>
            <person name="Zhong H."/>
            <person name="Yano M."/>
            <person name="Yuan Q."/>
            <person name="Ouyang S."/>
            <person name="Liu J."/>
            <person name="Jones K.M."/>
            <person name="Gansberger K."/>
            <person name="Moffat K."/>
            <person name="Hill J."/>
            <person name="Bera J."/>
            <person name="Fadrosh D."/>
            <person name="Jin S."/>
            <person name="Johri S."/>
            <person name="Kim M."/>
            <person name="Overton L."/>
            <person name="Reardon M."/>
            <person name="Tsitrin T."/>
            <person name="Vuong H."/>
            <person name="Weaver B."/>
            <person name="Ciecko A."/>
            <person name="Tallon L."/>
            <person name="Jackson J."/>
            <person name="Pai G."/>
            <person name="Aken S.V."/>
            <person name="Utterback T."/>
            <person name="Reidmuller S."/>
            <person name="Feldblyum T."/>
            <person name="Hsiao J."/>
            <person name="Zismann V."/>
            <person name="Iobst S."/>
            <person name="de Vazeille A.R."/>
            <person name="Buell C.R."/>
            <person name="Ying K."/>
            <person name="Li Y."/>
            <person name="Lu T."/>
            <person name="Huang Y."/>
            <person name="Zhao Q."/>
            <person name="Feng Q."/>
            <person name="Zhang L."/>
            <person name="Zhu J."/>
            <person name="Weng Q."/>
            <person name="Mu J."/>
            <person name="Lu Y."/>
            <person name="Fan D."/>
            <person name="Liu Y."/>
            <person name="Guan J."/>
            <person name="Zhang Y."/>
            <person name="Yu S."/>
            <person name="Liu X."/>
            <person name="Zhang Y."/>
            <person name="Hong G."/>
            <person name="Han B."/>
            <person name="Choisne N."/>
            <person name="Demange N."/>
            <person name="Orjeda G."/>
            <person name="Samain S."/>
            <person name="Cattolico L."/>
            <person name="Pelletier E."/>
            <person name="Couloux A."/>
            <person name="Segurens B."/>
            <person name="Wincker P."/>
            <person name="D'Hont A."/>
            <person name="Scarpelli C."/>
            <person name="Weissenbach J."/>
            <person name="Salanoubat M."/>
            <person name="Quetier F."/>
            <person name="Yu Y."/>
            <person name="Kim H.R."/>
            <person name="Rambo T."/>
            <person name="Currie J."/>
            <person name="Collura K."/>
            <person name="Luo M."/>
            <person name="Yang T."/>
            <person name="Ammiraju J.S.S."/>
            <person name="Engler F."/>
            <person name="Soderlund C."/>
            <person name="Wing R.A."/>
            <person name="Palmer L.E."/>
            <person name="de la Bastide M."/>
            <person name="Spiegel L."/>
            <person name="Nascimento L."/>
            <person name="Zutavern T."/>
            <person name="O'Shaughnessy A."/>
            <person name="Dike S."/>
            <person name="Dedhia N."/>
            <person name="Preston R."/>
            <person name="Balija V."/>
            <person name="McCombie W.R."/>
            <person name="Chow T."/>
            <person name="Chen H."/>
            <person name="Chung M."/>
            <person name="Chen C."/>
            <person name="Shaw J."/>
            <person name="Wu H."/>
            <person name="Hsiao K."/>
            <person name="Chao Y."/>
            <person name="Chu M."/>
            <person name="Cheng C."/>
            <person name="Hour A."/>
            <person name="Lee P."/>
            <person name="Lin S."/>
            <person name="Lin Y."/>
            <person name="Liou J."/>
            <person name="Liu S."/>
            <person name="Hsing Y."/>
            <person name="Raghuvanshi S."/>
            <person name="Mohanty A."/>
            <person name="Bharti A.K."/>
            <person name="Gaur A."/>
            <person name="Gupta V."/>
            <person name="Kumar D."/>
            <person name="Ravi V."/>
            <person name="Vij S."/>
            <person name="Kapur A."/>
            <person name="Khurana P."/>
            <person name="Khurana P."/>
            <person name="Khurana J.P."/>
            <person name="Tyagi A.K."/>
            <person name="Gaikwad K."/>
            <person name="Singh A."/>
            <person name="Dalal V."/>
            <person name="Srivastava S."/>
            <person name="Dixit A."/>
            <person name="Pal A.K."/>
            <person name="Ghazi I.A."/>
            <person name="Yadav M."/>
            <person name="Pandit A."/>
            <person name="Bhargava A."/>
            <person name="Sureshbabu K."/>
            <person name="Batra K."/>
            <person name="Sharma T.R."/>
            <person name="Mohapatra T."/>
            <person name="Singh N.K."/>
            <person name="Messing J."/>
            <person name="Nelson A.B."/>
            <person name="Fuks G."/>
            <person name="Kavchok S."/>
            <person name="Keizer G."/>
            <person name="Linton E."/>
            <person name="Llaca V."/>
            <person name="Song R."/>
            <person name="Tanyolac B."/>
            <person name="Young S."/>
            <person name="Ho-Il K."/>
            <person name="Hahn J.H."/>
            <person name="Sangsakoo G."/>
            <person name="Vanavichit A."/>
            <person name="de Mattos Luiz.A.T."/>
            <person name="Zimmer P.D."/>
            <person name="Malone G."/>
            <person name="Dellagostin O."/>
            <person name="de Oliveira A.C."/>
            <person name="Bevan M."/>
            <person name="Bancroft I."/>
            <person name="Minx P."/>
            <person name="Cordum H."/>
            <person name="Wilson R."/>
            <person name="Cheng Z."/>
            <person name="Jin W."/>
            <person name="Jiang J."/>
            <person name="Leong S.A."/>
            <person name="Iwama H."/>
            <person name="Gojobori T."/>
            <person name="Itoh T."/>
            <person name="Niimura Y."/>
            <person name="Fujii Y."/>
            <person name="Habara T."/>
            <person name="Sakai H."/>
            <person name="Sato Y."/>
            <person name="Wilson G."/>
            <person name="Kumar K."/>
            <person name="McCouch S."/>
            <person name="Juretic N."/>
            <person name="Hoen D."/>
            <person name="Wright S."/>
            <person name="Bruskiewich R."/>
            <person name="Bureau T."/>
            <person name="Miyao A."/>
            <person name="Hirochika H."/>
            <person name="Nishikawa T."/>
            <person name="Kadowaki K."/>
            <person name="Sugiura M."/>
            <person name="Burr B."/>
            <person name="Sasaki T."/>
        </authorList>
    </citation>
    <scope>NUCLEOTIDE SEQUENCE [LARGE SCALE GENOMIC DNA]</scope>
    <source>
        <strain evidence="4">cv. Nipponbare</strain>
    </source>
</reference>
<feature type="region of interest" description="Disordered" evidence="1">
    <location>
        <begin position="1"/>
        <end position="42"/>
    </location>
</feature>
<feature type="compositionally biased region" description="Basic and acidic residues" evidence="1">
    <location>
        <begin position="27"/>
        <end position="40"/>
    </location>
</feature>
<evidence type="ECO:0000313" key="3">
    <source>
        <dbReference type="EMBL" id="BAD22928.1"/>
    </source>
</evidence>
<reference evidence="4" key="4">
    <citation type="journal article" date="2008" name="Nucleic Acids Res.">
        <title>The rice annotation project database (RAP-DB): 2008 update.</title>
        <authorList>
            <consortium name="The rice annotation project (RAP)"/>
        </authorList>
    </citation>
    <scope>GENOME REANNOTATION</scope>
    <source>
        <strain evidence="4">cv. Nipponbare</strain>
    </source>
</reference>
<dbReference type="Proteomes" id="UP000000763">
    <property type="component" value="Chromosome 2"/>
</dbReference>
<sequence>MIIMMDGKKKKREKRRRSVTINGETRFTPHDNSSPKDPKQKQQLYRAVCHAWRTVNHDASSGSGLTDRVTDMSSPNKPAGPQVNYW</sequence>
<feature type="compositionally biased region" description="Basic residues" evidence="1">
    <location>
        <begin position="8"/>
        <end position="18"/>
    </location>
</feature>
<name>Q6K9W8_ORYSJ</name>
<gene>
    <name evidence="2" type="ORF">OJ1063_D06.6</name>
    <name evidence="3" type="ORF">OJ1136_C04.14</name>
</gene>
<evidence type="ECO:0000313" key="4">
    <source>
        <dbReference type="Proteomes" id="UP000000763"/>
    </source>
</evidence>
<reference evidence="2" key="1">
    <citation type="submission" date="2001-08" db="EMBL/GenBank/DDBJ databases">
        <title>Oryza sativa nipponbare(GA3) genomic DNA, chromosome 2, BAC clone:OJ1063_D06.</title>
        <authorList>
            <person name="Sasaki T."/>
            <person name="Matsumoto T."/>
            <person name="Yamamoto K."/>
        </authorList>
    </citation>
    <scope>NUCLEOTIDE SEQUENCE</scope>
</reference>
<accession>Q6K9W8</accession>
<dbReference type="EMBL" id="AP004026">
    <property type="protein sequence ID" value="BAD22928.1"/>
    <property type="molecule type" value="Genomic_DNA"/>
</dbReference>
<dbReference type="EMBL" id="AP003989">
    <property type="protein sequence ID" value="BAD22860.1"/>
    <property type="molecule type" value="Genomic_DNA"/>
</dbReference>
<evidence type="ECO:0000313" key="2">
    <source>
        <dbReference type="EMBL" id="BAD22860.1"/>
    </source>
</evidence>
<feature type="region of interest" description="Disordered" evidence="1">
    <location>
        <begin position="56"/>
        <end position="86"/>
    </location>
</feature>
<evidence type="ECO:0000256" key="1">
    <source>
        <dbReference type="SAM" id="MobiDB-lite"/>
    </source>
</evidence>